<dbReference type="PROSITE" id="PS52016">
    <property type="entry name" value="TONB_DEPENDENT_REC_3"/>
    <property type="match status" value="1"/>
</dbReference>
<sequence>MSAPTALRSVSLCALACSLMSVPALADEAGDQGRIVVTAASTPEDAAANISRTAGGADIVTAKDFEDKLAVSLRDALAFSAGVYTQPRFGQEVRISIRGSGLSRGFHMRGLTLLQDGIPINMADDNGDFQELDPQVFQHLEVYRGGNALRLGGSTLGGAINAVTPTGRTASGAELRVDGGSFDTLRAKAAYGYADDRGDAWVAITADRSDGDRAHGERRALRFNGNVGIKLSERVETRFYVSAQSIRQKLSGALNEMDALNDPARGNFAGDQARNIDSIRFQNRTTVQLDGGQFAFGAYFNAKALDHPIYQVVDQKSEDRGLFASLELAGDIRGLPVGITLGTQARFGHGDFRQFVNINGKAGVPTSIQKARARTINSYAEARIAPVRGLWLIAGGVYTHGERRLDNRLAPARSGEAKFDGFAPKFGLLFEPSQAMQFYANYSRSVELPGFIELGQTAVGSGGLALPGFTPLDAQRAWTAEIGTRGSLGPARWDLSIYRADLKGELLQYNVQPGVIPAATFNAGRTLHQGVEVALELKISPWTALRQVYQYSDFRFRGDAQFGNNCLPVVPRHFYRAELRLGTDRASVAPAVEWVPQGAWVDYANSKRVDGYATFNLGAQAQLTKAVSFFIDARNLTGKRAIGDIGALVNYKRDNPLTPANEASAAFYPIERRAIYAGLRARL</sequence>
<evidence type="ECO:0000259" key="11">
    <source>
        <dbReference type="Pfam" id="PF00593"/>
    </source>
</evidence>
<keyword evidence="6 8" id="KW-0472">Membrane</keyword>
<protein>
    <submittedName>
        <fullName evidence="13">TonB-dependent receptor</fullName>
    </submittedName>
</protein>
<evidence type="ECO:0000256" key="1">
    <source>
        <dbReference type="ARBA" id="ARBA00004571"/>
    </source>
</evidence>
<dbReference type="InterPro" id="IPR036942">
    <property type="entry name" value="Beta-barrel_TonB_sf"/>
</dbReference>
<gene>
    <name evidence="13" type="ORF">MU848_16110</name>
</gene>
<name>A0ABT0E1G2_9SPHN</name>
<comment type="caution">
    <text evidence="13">The sequence shown here is derived from an EMBL/GenBank/DDBJ whole genome shotgun (WGS) entry which is preliminary data.</text>
</comment>
<dbReference type="InterPro" id="IPR039426">
    <property type="entry name" value="TonB-dep_rcpt-like"/>
</dbReference>
<keyword evidence="5 9" id="KW-0798">TonB box</keyword>
<dbReference type="Pfam" id="PF00593">
    <property type="entry name" value="TonB_dep_Rec_b-barrel"/>
    <property type="match status" value="1"/>
</dbReference>
<comment type="similarity">
    <text evidence="8 9">Belongs to the TonB-dependent receptor family.</text>
</comment>
<dbReference type="InterPro" id="IPR037066">
    <property type="entry name" value="Plug_dom_sf"/>
</dbReference>
<dbReference type="Pfam" id="PF07715">
    <property type="entry name" value="Plug"/>
    <property type="match status" value="1"/>
</dbReference>
<keyword evidence="7 8" id="KW-0998">Cell outer membrane</keyword>
<evidence type="ECO:0000256" key="10">
    <source>
        <dbReference type="SAM" id="SignalP"/>
    </source>
</evidence>
<evidence type="ECO:0000256" key="5">
    <source>
        <dbReference type="ARBA" id="ARBA00023077"/>
    </source>
</evidence>
<evidence type="ECO:0000313" key="13">
    <source>
        <dbReference type="EMBL" id="MCK0533114.1"/>
    </source>
</evidence>
<feature type="signal peptide" evidence="10">
    <location>
        <begin position="1"/>
        <end position="26"/>
    </location>
</feature>
<dbReference type="SUPFAM" id="SSF56935">
    <property type="entry name" value="Porins"/>
    <property type="match status" value="1"/>
</dbReference>
<dbReference type="Gene3D" id="2.40.170.20">
    <property type="entry name" value="TonB-dependent receptor, beta-barrel domain"/>
    <property type="match status" value="1"/>
</dbReference>
<keyword evidence="14" id="KW-1185">Reference proteome</keyword>
<dbReference type="Gene3D" id="2.170.130.10">
    <property type="entry name" value="TonB-dependent receptor, plug domain"/>
    <property type="match status" value="1"/>
</dbReference>
<keyword evidence="3 8" id="KW-1134">Transmembrane beta strand</keyword>
<feature type="domain" description="TonB-dependent receptor plug" evidence="12">
    <location>
        <begin position="51"/>
        <end position="159"/>
    </location>
</feature>
<evidence type="ECO:0000313" key="14">
    <source>
        <dbReference type="Proteomes" id="UP001203512"/>
    </source>
</evidence>
<evidence type="ECO:0000256" key="9">
    <source>
        <dbReference type="RuleBase" id="RU003357"/>
    </source>
</evidence>
<dbReference type="PANTHER" id="PTHR30069">
    <property type="entry name" value="TONB-DEPENDENT OUTER MEMBRANE RECEPTOR"/>
    <property type="match status" value="1"/>
</dbReference>
<keyword evidence="2 8" id="KW-0813">Transport</keyword>
<organism evidence="13 14">
    <name type="scientific">Sphingobium agri</name>
    <dbReference type="NCBI Taxonomy" id="2933566"/>
    <lineage>
        <taxon>Bacteria</taxon>
        <taxon>Pseudomonadati</taxon>
        <taxon>Pseudomonadota</taxon>
        <taxon>Alphaproteobacteria</taxon>
        <taxon>Sphingomonadales</taxon>
        <taxon>Sphingomonadaceae</taxon>
        <taxon>Sphingobium</taxon>
    </lineage>
</organism>
<proteinExistence type="inferred from homology"/>
<keyword evidence="13" id="KW-0675">Receptor</keyword>
<evidence type="ECO:0000256" key="2">
    <source>
        <dbReference type="ARBA" id="ARBA00022448"/>
    </source>
</evidence>
<evidence type="ECO:0000256" key="4">
    <source>
        <dbReference type="ARBA" id="ARBA00022692"/>
    </source>
</evidence>
<dbReference type="Proteomes" id="UP001203512">
    <property type="component" value="Unassembled WGS sequence"/>
</dbReference>
<evidence type="ECO:0000256" key="8">
    <source>
        <dbReference type="PROSITE-ProRule" id="PRU01360"/>
    </source>
</evidence>
<dbReference type="EMBL" id="JALKHS010000018">
    <property type="protein sequence ID" value="MCK0533114.1"/>
    <property type="molecule type" value="Genomic_DNA"/>
</dbReference>
<evidence type="ECO:0000256" key="7">
    <source>
        <dbReference type="ARBA" id="ARBA00023237"/>
    </source>
</evidence>
<accession>A0ABT0E1G2</accession>
<feature type="domain" description="TonB-dependent receptor-like beta-barrel" evidence="11">
    <location>
        <begin position="286"/>
        <end position="636"/>
    </location>
</feature>
<feature type="chain" id="PRO_5045915902" evidence="10">
    <location>
        <begin position="27"/>
        <end position="683"/>
    </location>
</feature>
<reference evidence="13 14" key="1">
    <citation type="submission" date="2022-04" db="EMBL/GenBank/DDBJ databases">
        <authorList>
            <person name="Huq M.A."/>
        </authorList>
    </citation>
    <scope>NUCLEOTIDE SEQUENCE [LARGE SCALE GENOMIC DNA]</scope>
    <source>
        <strain evidence="13 14">MAH-33</strain>
    </source>
</reference>
<comment type="subcellular location">
    <subcellularLocation>
        <location evidence="1 8">Cell outer membrane</location>
        <topology evidence="1 8">Multi-pass membrane protein</topology>
    </subcellularLocation>
</comment>
<dbReference type="InterPro" id="IPR012910">
    <property type="entry name" value="Plug_dom"/>
</dbReference>
<evidence type="ECO:0000259" key="12">
    <source>
        <dbReference type="Pfam" id="PF07715"/>
    </source>
</evidence>
<evidence type="ECO:0000256" key="3">
    <source>
        <dbReference type="ARBA" id="ARBA00022452"/>
    </source>
</evidence>
<keyword evidence="4 8" id="KW-0812">Transmembrane</keyword>
<keyword evidence="10" id="KW-0732">Signal</keyword>
<dbReference type="PANTHER" id="PTHR30069:SF28">
    <property type="entry name" value="TONB-DEPENDENT RECEPTOR YNCD-RELATED"/>
    <property type="match status" value="1"/>
</dbReference>
<dbReference type="InterPro" id="IPR000531">
    <property type="entry name" value="Beta-barrel_TonB"/>
</dbReference>
<evidence type="ECO:0000256" key="6">
    <source>
        <dbReference type="ARBA" id="ARBA00023136"/>
    </source>
</evidence>